<evidence type="ECO:0000313" key="4">
    <source>
        <dbReference type="Proteomes" id="UP000308488"/>
    </source>
</evidence>
<accession>A0A4U6QR96</accession>
<keyword evidence="1" id="KW-0472">Membrane</keyword>
<keyword evidence="4" id="KW-1185">Reference proteome</keyword>
<protein>
    <submittedName>
        <fullName evidence="3">PilX protein</fullName>
    </submittedName>
</protein>
<keyword evidence="1" id="KW-0812">Transmembrane</keyword>
<sequence>MKDFKIKKRQEGAVLVISLVLLLVLTLMGVAGMNTSTMQERMAANAQNSNRAFQGAESSVWALLEQLYSNDLSLLRDSMKAADEKSGVVSYTLDSANGITGTHQARYLGEVIITSGSSMDANESSPMLKGYRYELKGTATMAGSGAGTTIYKGIEYY</sequence>
<dbReference type="Proteomes" id="UP000308488">
    <property type="component" value="Unassembled WGS sequence"/>
</dbReference>
<dbReference type="RefSeq" id="WP_137437948.1">
    <property type="nucleotide sequence ID" value="NZ_JANRHC010000007.1"/>
</dbReference>
<feature type="domain" description="Type 4 fimbrial biogenesis protein PilX N-terminal" evidence="2">
    <location>
        <begin position="12"/>
        <end position="60"/>
    </location>
</feature>
<keyword evidence="1" id="KW-1133">Transmembrane helix</keyword>
<organism evidence="3 4">
    <name type="scientific">Marinobacter panjinensis</name>
    <dbReference type="NCBI Taxonomy" id="2576384"/>
    <lineage>
        <taxon>Bacteria</taxon>
        <taxon>Pseudomonadati</taxon>
        <taxon>Pseudomonadota</taxon>
        <taxon>Gammaproteobacteria</taxon>
        <taxon>Pseudomonadales</taxon>
        <taxon>Marinobacteraceae</taxon>
        <taxon>Marinobacter</taxon>
    </lineage>
</organism>
<dbReference type="Pfam" id="PF14341">
    <property type="entry name" value="PilX_N"/>
    <property type="match status" value="1"/>
</dbReference>
<feature type="transmembrane region" description="Helical" evidence="1">
    <location>
        <begin position="12"/>
        <end position="33"/>
    </location>
</feature>
<evidence type="ECO:0000259" key="2">
    <source>
        <dbReference type="Pfam" id="PF14341"/>
    </source>
</evidence>
<dbReference type="EMBL" id="SZYH01000003">
    <property type="protein sequence ID" value="TKV63263.1"/>
    <property type="molecule type" value="Genomic_DNA"/>
</dbReference>
<gene>
    <name evidence="3" type="ORF">FDP08_19355</name>
</gene>
<comment type="caution">
    <text evidence="3">The sequence shown here is derived from an EMBL/GenBank/DDBJ whole genome shotgun (WGS) entry which is preliminary data.</text>
</comment>
<dbReference type="InterPro" id="IPR025746">
    <property type="entry name" value="PilX_N_dom"/>
</dbReference>
<dbReference type="OrthoDB" id="6367398at2"/>
<reference evidence="3 4" key="1">
    <citation type="submission" date="2019-05" db="EMBL/GenBank/DDBJ databases">
        <title>Marinobacter panjinensis sp. nov., a moderately halophilic bacterium isolated from sea tidal flat environment.</title>
        <authorList>
            <person name="Yang W."/>
            <person name="An M."/>
            <person name="He W."/>
            <person name="Luo X."/>
            <person name="Zhu L."/>
            <person name="Chen G."/>
            <person name="Zhang Y."/>
            <person name="Wang Y."/>
        </authorList>
    </citation>
    <scope>NUCLEOTIDE SEQUENCE [LARGE SCALE GENOMIC DNA]</scope>
    <source>
        <strain evidence="3 4">PJ-16</strain>
    </source>
</reference>
<evidence type="ECO:0000313" key="3">
    <source>
        <dbReference type="EMBL" id="TKV63263.1"/>
    </source>
</evidence>
<dbReference type="AlphaFoldDB" id="A0A4U6QR96"/>
<name>A0A4U6QR96_9GAMM</name>
<evidence type="ECO:0000256" key="1">
    <source>
        <dbReference type="SAM" id="Phobius"/>
    </source>
</evidence>
<proteinExistence type="predicted"/>